<dbReference type="HOGENOM" id="CLU_2866127_0_0_9"/>
<protein>
    <submittedName>
        <fullName evidence="2">Uncharacterized protein</fullName>
    </submittedName>
</protein>
<evidence type="ECO:0000313" key="2">
    <source>
        <dbReference type="EMBL" id="AEW06268.1"/>
    </source>
</evidence>
<evidence type="ECO:0000313" key="3">
    <source>
        <dbReference type="Proteomes" id="UP000005439"/>
    </source>
</evidence>
<proteinExistence type="predicted"/>
<accession>G8TYK7</accession>
<reference evidence="2 3" key="2">
    <citation type="journal article" date="2012" name="Stand. Genomic Sci.">
        <title>Complete genome sequence of the moderately thermophilic mineral-sulfide-oxidizing firmicute Sulfobacillus acidophilus type strain (NAL(T)).</title>
        <authorList>
            <person name="Anderson I."/>
            <person name="Chertkov O."/>
            <person name="Chen A."/>
            <person name="Saunders E."/>
            <person name="Lapidus A."/>
            <person name="Nolan M."/>
            <person name="Lucas S."/>
            <person name="Hammon N."/>
            <person name="Deshpande S."/>
            <person name="Cheng J.F."/>
            <person name="Han C."/>
            <person name="Tapia R."/>
            <person name="Goodwin L.A."/>
            <person name="Pitluck S."/>
            <person name="Liolios K."/>
            <person name="Pagani I."/>
            <person name="Ivanova N."/>
            <person name="Mikhailova N."/>
            <person name="Pati A."/>
            <person name="Palaniappan K."/>
            <person name="Land M."/>
            <person name="Pan C."/>
            <person name="Rohde M."/>
            <person name="Pukall R."/>
            <person name="Goker M."/>
            <person name="Detter J.C."/>
            <person name="Woyke T."/>
            <person name="Bristow J."/>
            <person name="Eisen J.A."/>
            <person name="Markowitz V."/>
            <person name="Hugenholtz P."/>
            <person name="Kyrpides N.C."/>
            <person name="Klenk H.P."/>
            <person name="Mavromatis K."/>
        </authorList>
    </citation>
    <scope>NUCLEOTIDE SEQUENCE [LARGE SCALE GENOMIC DNA]</scope>
    <source>
        <strain evidence="3">ATCC 700253 / DSM 10332 / NAL</strain>
    </source>
</reference>
<feature type="region of interest" description="Disordered" evidence="1">
    <location>
        <begin position="44"/>
        <end position="64"/>
    </location>
</feature>
<dbReference type="Proteomes" id="UP000005439">
    <property type="component" value="Chromosome"/>
</dbReference>
<dbReference type="AlphaFoldDB" id="G8TYK7"/>
<dbReference type="PATRIC" id="fig|679936.5.peg.2900"/>
<dbReference type="EMBL" id="CP003179">
    <property type="protein sequence ID" value="AEW06268.1"/>
    <property type="molecule type" value="Genomic_DNA"/>
</dbReference>
<gene>
    <name evidence="2" type="ordered locus">Sulac_2807</name>
</gene>
<evidence type="ECO:0000256" key="1">
    <source>
        <dbReference type="SAM" id="MobiDB-lite"/>
    </source>
</evidence>
<keyword evidence="3" id="KW-1185">Reference proteome</keyword>
<dbReference type="KEGG" id="sap:Sulac_2807"/>
<reference evidence="3" key="1">
    <citation type="submission" date="2011-12" db="EMBL/GenBank/DDBJ databases">
        <title>The complete genome of chromosome of Sulfobacillus acidophilus DSM 10332.</title>
        <authorList>
            <person name="Lucas S."/>
            <person name="Han J."/>
            <person name="Lapidus A."/>
            <person name="Bruce D."/>
            <person name="Goodwin L."/>
            <person name="Pitluck S."/>
            <person name="Peters L."/>
            <person name="Kyrpides N."/>
            <person name="Mavromatis K."/>
            <person name="Ivanova N."/>
            <person name="Mikhailova N."/>
            <person name="Chertkov O."/>
            <person name="Saunders E."/>
            <person name="Detter J.C."/>
            <person name="Tapia R."/>
            <person name="Han C."/>
            <person name="Land M."/>
            <person name="Hauser L."/>
            <person name="Markowitz V."/>
            <person name="Cheng J.-F."/>
            <person name="Hugenholtz P."/>
            <person name="Woyke T."/>
            <person name="Wu D."/>
            <person name="Pukall R."/>
            <person name="Gehrich-Schroeter G."/>
            <person name="Schneider S."/>
            <person name="Klenk H.-P."/>
            <person name="Eisen J.A."/>
        </authorList>
    </citation>
    <scope>NUCLEOTIDE SEQUENCE [LARGE SCALE GENOMIC DNA]</scope>
    <source>
        <strain evidence="3">ATCC 700253 / DSM 10332 / NAL</strain>
    </source>
</reference>
<name>G8TYK7_SULAD</name>
<organism evidence="2 3">
    <name type="scientific">Sulfobacillus acidophilus (strain ATCC 700253 / DSM 10332 / NAL)</name>
    <dbReference type="NCBI Taxonomy" id="679936"/>
    <lineage>
        <taxon>Bacteria</taxon>
        <taxon>Bacillati</taxon>
        <taxon>Bacillota</taxon>
        <taxon>Clostridia</taxon>
        <taxon>Eubacteriales</taxon>
        <taxon>Clostridiales Family XVII. Incertae Sedis</taxon>
        <taxon>Sulfobacillus</taxon>
    </lineage>
</organism>
<sequence length="64" mass="7532">MKAKHSDQKRADYYLYTWQIREVQRIARETKTPPSEVVRQLLAQALSRRDPPSPSPEWTGHTEP</sequence>
<dbReference type="STRING" id="679936.Sulac_2807"/>